<gene>
    <name evidence="2" type="ORF">VQ7734_00252</name>
</gene>
<keyword evidence="1" id="KW-0732">Signal</keyword>
<protein>
    <recommendedName>
        <fullName evidence="4">Lipoprotein</fullName>
    </recommendedName>
</protein>
<dbReference type="AlphaFoldDB" id="A0A1M7YPJ3"/>
<name>A0A1M7YPJ3_9VIBR</name>
<dbReference type="EMBL" id="FRFG01000005">
    <property type="protein sequence ID" value="SHO54538.1"/>
    <property type="molecule type" value="Genomic_DNA"/>
</dbReference>
<feature type="signal peptide" evidence="1">
    <location>
        <begin position="1"/>
        <end position="25"/>
    </location>
</feature>
<feature type="chain" id="PRO_5013088168" description="Lipoprotein" evidence="1">
    <location>
        <begin position="26"/>
        <end position="129"/>
    </location>
</feature>
<keyword evidence="3" id="KW-1185">Reference proteome</keyword>
<evidence type="ECO:0000313" key="2">
    <source>
        <dbReference type="EMBL" id="SHO54538.1"/>
    </source>
</evidence>
<evidence type="ECO:0000313" key="3">
    <source>
        <dbReference type="Proteomes" id="UP000184600"/>
    </source>
</evidence>
<evidence type="ECO:0000256" key="1">
    <source>
        <dbReference type="SAM" id="SignalP"/>
    </source>
</evidence>
<dbReference type="RefSeq" id="WP_073579451.1">
    <property type="nucleotide sequence ID" value="NZ_AP024898.1"/>
</dbReference>
<organism evidence="2 3">
    <name type="scientific">Vibrio quintilis</name>
    <dbReference type="NCBI Taxonomy" id="1117707"/>
    <lineage>
        <taxon>Bacteria</taxon>
        <taxon>Pseudomonadati</taxon>
        <taxon>Pseudomonadota</taxon>
        <taxon>Gammaproteobacteria</taxon>
        <taxon>Vibrionales</taxon>
        <taxon>Vibrionaceae</taxon>
        <taxon>Vibrio</taxon>
    </lineage>
</organism>
<sequence length="129" mass="15051">MKRAVYCTKRLITSLIIVASLCLSGCDLKNKLERWLNEETYNFNGVYSNQYNNDQLIFKDAKVLMKTNGDETLFPFSVDETYLHIRVRHSTREKRPDIVMRIHGNGEVLTCSACARYRLSNIWVKENVN</sequence>
<reference evidence="3" key="1">
    <citation type="submission" date="2016-12" db="EMBL/GenBank/DDBJ databases">
        <authorList>
            <person name="Rodrigo-Torres L."/>
            <person name="Arahal R.D."/>
            <person name="Lucena T."/>
        </authorList>
    </citation>
    <scope>NUCLEOTIDE SEQUENCE [LARGE SCALE GENOMIC DNA]</scope>
</reference>
<proteinExistence type="predicted"/>
<accession>A0A1M7YPJ3</accession>
<evidence type="ECO:0008006" key="4">
    <source>
        <dbReference type="Google" id="ProtNLM"/>
    </source>
</evidence>
<dbReference type="Proteomes" id="UP000184600">
    <property type="component" value="Unassembled WGS sequence"/>
</dbReference>